<dbReference type="Ensembl" id="ENSGGOT00000059624.1">
    <property type="protein sequence ID" value="ENSGGOP00000041823.1"/>
    <property type="gene ID" value="ENSGGOG00000001313.3"/>
</dbReference>
<dbReference type="InterPro" id="IPR043535">
    <property type="entry name" value="TEDC1"/>
</dbReference>
<organism evidence="4 5">
    <name type="scientific">Gorilla gorilla gorilla</name>
    <name type="common">Western lowland gorilla</name>
    <dbReference type="NCBI Taxonomy" id="9595"/>
    <lineage>
        <taxon>Eukaryota</taxon>
        <taxon>Metazoa</taxon>
        <taxon>Chordata</taxon>
        <taxon>Craniata</taxon>
        <taxon>Vertebrata</taxon>
        <taxon>Euteleostomi</taxon>
        <taxon>Mammalia</taxon>
        <taxon>Eutheria</taxon>
        <taxon>Euarchontoglires</taxon>
        <taxon>Primates</taxon>
        <taxon>Haplorrhini</taxon>
        <taxon>Catarrhini</taxon>
        <taxon>Hominidae</taxon>
        <taxon>Gorilla</taxon>
    </lineage>
</organism>
<dbReference type="EMBL" id="CABD030094389">
    <property type="status" value="NOT_ANNOTATED_CDS"/>
    <property type="molecule type" value="Genomic_DNA"/>
</dbReference>
<feature type="domain" description="Tubulin epsilon and delta complex protein 1" evidence="3">
    <location>
        <begin position="90"/>
        <end position="196"/>
    </location>
</feature>
<evidence type="ECO:0000256" key="1">
    <source>
        <dbReference type="SAM" id="Coils"/>
    </source>
</evidence>
<dbReference type="Proteomes" id="UP000001519">
    <property type="component" value="Chromosome 14"/>
</dbReference>
<name>A0A2I2Z3K8_GORGO</name>
<reference evidence="4" key="4">
    <citation type="submission" date="2025-09" db="UniProtKB">
        <authorList>
            <consortium name="Ensembl"/>
        </authorList>
    </citation>
    <scope>IDENTIFICATION</scope>
</reference>
<dbReference type="EMBL" id="CABD030094390">
    <property type="status" value="NOT_ANNOTATED_CDS"/>
    <property type="molecule type" value="Genomic_DNA"/>
</dbReference>
<dbReference type="AlphaFoldDB" id="A0A2I2Z3K8"/>
<feature type="region of interest" description="Disordered" evidence="2">
    <location>
        <begin position="318"/>
        <end position="338"/>
    </location>
</feature>
<reference evidence="4 5" key="2">
    <citation type="journal article" date="2012" name="Nature">
        <title>Insights into hominid evolution from the gorilla genome sequence.</title>
        <authorList>
            <person name="Scally A."/>
            <person name="Dutheil J.Y."/>
            <person name="Hillier L.W."/>
            <person name="Jordan G.E."/>
            <person name="Goodhead I."/>
            <person name="Herrero J."/>
            <person name="Hobolth A."/>
            <person name="Lappalainen T."/>
            <person name="Mailund T."/>
            <person name="Marques-Bonet T."/>
            <person name="McCarthy S."/>
            <person name="Montgomery S.H."/>
            <person name="Schwalie P.C."/>
            <person name="Tang Y.A."/>
            <person name="Ward M.C."/>
            <person name="Xue Y."/>
            <person name="Yngvadottir B."/>
            <person name="Alkan C."/>
            <person name="Andersen L.N."/>
            <person name="Ayub Q."/>
            <person name="Ball E.V."/>
            <person name="Beal K."/>
            <person name="Bradley B.J."/>
            <person name="Chen Y."/>
            <person name="Clee C.M."/>
            <person name="Fitzgerald S."/>
            <person name="Graves T.A."/>
            <person name="Gu Y."/>
            <person name="Heath P."/>
            <person name="Heger A."/>
            <person name="Karakoc E."/>
            <person name="Kolb-Kokocinski A."/>
            <person name="Laird G.K."/>
            <person name="Lunter G."/>
            <person name="Meader S."/>
            <person name="Mort M."/>
            <person name="Mullikin J.C."/>
            <person name="Munch K."/>
            <person name="O'Connor T.D."/>
            <person name="Phillips A.D."/>
            <person name="Prado-Martinez J."/>
            <person name="Rogers A.S."/>
            <person name="Sajjadian S."/>
            <person name="Schmidt D."/>
            <person name="Shaw K."/>
            <person name="Simpson J.T."/>
            <person name="Stenson P.D."/>
            <person name="Turner D.J."/>
            <person name="Vigilant L."/>
            <person name="Vilella A.J."/>
            <person name="Whitener W."/>
            <person name="Zhu B."/>
            <person name="Cooper D.N."/>
            <person name="de Jong P."/>
            <person name="Dermitzakis E.T."/>
            <person name="Eichler E.E."/>
            <person name="Flicek P."/>
            <person name="Goldman N."/>
            <person name="Mundy N.I."/>
            <person name="Ning Z."/>
            <person name="Odom D.T."/>
            <person name="Ponting C.P."/>
            <person name="Quail M.A."/>
            <person name="Ryder O.A."/>
            <person name="Searle S.M."/>
            <person name="Warren W.C."/>
            <person name="Wilson R.K."/>
            <person name="Schierup M.H."/>
            <person name="Rogers J."/>
            <person name="Tyler-Smith C."/>
            <person name="Durbin R."/>
        </authorList>
    </citation>
    <scope>NUCLEOTIDE SEQUENCE [LARGE SCALE GENOMIC DNA]</scope>
</reference>
<dbReference type="EMBL" id="CABD030094391">
    <property type="status" value="NOT_ANNOTATED_CDS"/>
    <property type="molecule type" value="Genomic_DNA"/>
</dbReference>
<keyword evidence="1" id="KW-0175">Coiled coil</keyword>
<dbReference type="GeneTree" id="ENSGT00390000011474"/>
<sequence>MGRRRQRVDPAAGARAGALPEAIAALSRSLPSGPSPEIFRRAKFDRPEATSALWQLLFRVLSPLPAGNALASLALEVQARLVKSALCSQGYPRLALAQLPEDGSQGSRELLLALSWLLARGPVPEQMLAQARVPLGDEMTVCQCEALASPGPPAPHMEAEGPVDVRHVQWLMGKLRFRWRQLVSSQQEQCALLSKLLRTLERENQRLEAVLAWRRSELVFWRWMDTVLGTCAPEVPAAASQPTFLPWVPEHGGGELDLVVRELQALEEELRAAAERRRAAWEAKAGGCGRGPEWSAARRASREAVEKELGALQQCWEQDGGPAQPHGPHRLVRREDGAAGDRDLRAAVVIRTLRSQEACLEAVLRRLQGQCRQELARLVGALPGLIWIPPPGR</sequence>
<protein>
    <submittedName>
        <fullName evidence="4">Tubulin epsilon and delta complex 1</fullName>
    </submittedName>
</protein>
<keyword evidence="5" id="KW-1185">Reference proteome</keyword>
<evidence type="ECO:0000313" key="4">
    <source>
        <dbReference type="Ensembl" id="ENSGGOP00000041823.1"/>
    </source>
</evidence>
<evidence type="ECO:0000256" key="2">
    <source>
        <dbReference type="SAM" id="MobiDB-lite"/>
    </source>
</evidence>
<dbReference type="PANTHER" id="PTHR35076">
    <property type="entry name" value="TUBULIN EPSILON AND DELTA COMPLEX PROTEIN 1"/>
    <property type="match status" value="1"/>
</dbReference>
<gene>
    <name evidence="4" type="primary">TEDC1</name>
</gene>
<dbReference type="InterPro" id="IPR027996">
    <property type="entry name" value="TEDC1_dom"/>
</dbReference>
<dbReference type="PANTHER" id="PTHR35076:SF1">
    <property type="entry name" value="TUBULIN EPSILON AND DELTA COMPLEX PROTEIN 1"/>
    <property type="match status" value="1"/>
</dbReference>
<dbReference type="Pfam" id="PF14970">
    <property type="entry name" value="TEDC1"/>
    <property type="match status" value="1"/>
</dbReference>
<reference evidence="4" key="3">
    <citation type="submission" date="2025-08" db="UniProtKB">
        <authorList>
            <consortium name="Ensembl"/>
        </authorList>
    </citation>
    <scope>IDENTIFICATION</scope>
</reference>
<evidence type="ECO:0000259" key="3">
    <source>
        <dbReference type="Pfam" id="PF14970"/>
    </source>
</evidence>
<dbReference type="Bgee" id="ENSGGOG00000001313">
    <property type="expression patterns" value="Expressed in liver and 5 other cell types or tissues"/>
</dbReference>
<proteinExistence type="predicted"/>
<reference evidence="5" key="1">
    <citation type="submission" date="2011-05" db="EMBL/GenBank/DDBJ databases">
        <title>Insights into the evolution of the great apes provided by the gorilla genome.</title>
        <authorList>
            <person name="Scally A."/>
        </authorList>
    </citation>
    <scope>NUCLEOTIDE SEQUENCE [LARGE SCALE GENOMIC DNA]</scope>
</reference>
<feature type="coiled-coil region" evidence="1">
    <location>
        <begin position="183"/>
        <end position="210"/>
    </location>
</feature>
<evidence type="ECO:0000313" key="5">
    <source>
        <dbReference type="Proteomes" id="UP000001519"/>
    </source>
</evidence>
<accession>A0A2I2Z3K8</accession>